<dbReference type="PANTHER" id="PTHR43757">
    <property type="entry name" value="AMINOMETHYLTRANSFERASE"/>
    <property type="match status" value="1"/>
</dbReference>
<dbReference type="AlphaFoldDB" id="A0AAW1CJ93"/>
<dbReference type="Pfam" id="PF08669">
    <property type="entry name" value="GCV_T_C"/>
    <property type="match status" value="1"/>
</dbReference>
<dbReference type="InterPro" id="IPR006222">
    <property type="entry name" value="GCVT_N"/>
</dbReference>
<evidence type="ECO:0000313" key="7">
    <source>
        <dbReference type="Proteomes" id="UP001461498"/>
    </source>
</evidence>
<dbReference type="Gene3D" id="3.50.50.60">
    <property type="entry name" value="FAD/NAD(P)-binding domain"/>
    <property type="match status" value="1"/>
</dbReference>
<comment type="similarity">
    <text evidence="1">Belongs to the GcvT family.</text>
</comment>
<dbReference type="SUPFAM" id="SSF101790">
    <property type="entry name" value="Aminomethyltransferase beta-barrel domain"/>
    <property type="match status" value="1"/>
</dbReference>
<evidence type="ECO:0000256" key="1">
    <source>
        <dbReference type="ARBA" id="ARBA00008609"/>
    </source>
</evidence>
<dbReference type="InterPro" id="IPR027266">
    <property type="entry name" value="TrmE/GcvT-like"/>
</dbReference>
<dbReference type="FunFam" id="2.40.30.110:FF:000008">
    <property type="entry name" value="Sarcosine dehydrogenase"/>
    <property type="match status" value="1"/>
</dbReference>
<dbReference type="EMBL" id="JAPXFL010000012">
    <property type="protein sequence ID" value="KAK9499026.1"/>
    <property type="molecule type" value="Genomic_DNA"/>
</dbReference>
<gene>
    <name evidence="6" type="ORF">O3M35_003544</name>
</gene>
<dbReference type="InterPro" id="IPR028896">
    <property type="entry name" value="GcvT/YgfZ/DmdA"/>
</dbReference>
<feature type="domain" description="FAD dependent oxidoreductase central" evidence="5">
    <location>
        <begin position="408"/>
        <end position="462"/>
    </location>
</feature>
<feature type="domain" description="FAD dependent oxidoreductase" evidence="2">
    <location>
        <begin position="47"/>
        <end position="405"/>
    </location>
</feature>
<evidence type="ECO:0000313" key="6">
    <source>
        <dbReference type="EMBL" id="KAK9499026.1"/>
    </source>
</evidence>
<dbReference type="InterPro" id="IPR006076">
    <property type="entry name" value="FAD-dep_OxRdtase"/>
</dbReference>
<dbReference type="InterPro" id="IPR029043">
    <property type="entry name" value="GcvT/YgfZ_C"/>
</dbReference>
<feature type="domain" description="Aminomethyltransferase C-terminal" evidence="4">
    <location>
        <begin position="798"/>
        <end position="882"/>
    </location>
</feature>
<reference evidence="6 7" key="1">
    <citation type="submission" date="2022-12" db="EMBL/GenBank/DDBJ databases">
        <title>Chromosome-level genome assembly of true bugs.</title>
        <authorList>
            <person name="Ma L."/>
            <person name="Li H."/>
        </authorList>
    </citation>
    <scope>NUCLEOTIDE SEQUENCE [LARGE SCALE GENOMIC DNA]</scope>
    <source>
        <strain evidence="6">Lab_2022b</strain>
    </source>
</reference>
<dbReference type="Pfam" id="PF16350">
    <property type="entry name" value="FAO_M"/>
    <property type="match status" value="1"/>
</dbReference>
<dbReference type="Gene3D" id="2.40.30.110">
    <property type="entry name" value="Aminomethyltransferase beta-barrel domains"/>
    <property type="match status" value="1"/>
</dbReference>
<dbReference type="PANTHER" id="PTHR43757:SF11">
    <property type="entry name" value="SARCOSINE DEHYDROGENASE"/>
    <property type="match status" value="1"/>
</dbReference>
<dbReference type="SUPFAM" id="SSF51905">
    <property type="entry name" value="FAD/NAD(P)-binding domain"/>
    <property type="match status" value="1"/>
</dbReference>
<evidence type="ECO:0000259" key="4">
    <source>
        <dbReference type="Pfam" id="PF08669"/>
    </source>
</evidence>
<name>A0AAW1CJ93_9HEMI</name>
<dbReference type="InterPro" id="IPR036188">
    <property type="entry name" value="FAD/NAD-bd_sf"/>
</dbReference>
<dbReference type="Gene3D" id="3.30.70.1400">
    <property type="entry name" value="Aminomethyltransferase beta-barrel domains"/>
    <property type="match status" value="1"/>
</dbReference>
<dbReference type="Pfam" id="PF01266">
    <property type="entry name" value="DAO"/>
    <property type="match status" value="1"/>
</dbReference>
<comment type="caution">
    <text evidence="6">The sequence shown here is derived from an EMBL/GenBank/DDBJ whole genome shotgun (WGS) entry which is preliminary data.</text>
</comment>
<protein>
    <recommendedName>
        <fullName evidence="8">Sarcosine dehydrogenase, mitochondrial</fullName>
    </recommendedName>
</protein>
<evidence type="ECO:0000259" key="5">
    <source>
        <dbReference type="Pfam" id="PF16350"/>
    </source>
</evidence>
<evidence type="ECO:0008006" key="8">
    <source>
        <dbReference type="Google" id="ProtNLM"/>
    </source>
</evidence>
<dbReference type="Gene3D" id="3.30.1360.120">
    <property type="entry name" value="Probable tRNA modification gtpase trme, domain 1"/>
    <property type="match status" value="1"/>
</dbReference>
<dbReference type="InterPro" id="IPR013977">
    <property type="entry name" value="GcvT_C"/>
</dbReference>
<dbReference type="Proteomes" id="UP001461498">
    <property type="component" value="Unassembled WGS sequence"/>
</dbReference>
<evidence type="ECO:0000259" key="2">
    <source>
        <dbReference type="Pfam" id="PF01266"/>
    </source>
</evidence>
<dbReference type="GO" id="GO:0005739">
    <property type="term" value="C:mitochondrion"/>
    <property type="evidence" value="ECO:0007669"/>
    <property type="project" value="TreeGrafter"/>
</dbReference>
<accession>A0AAW1CJ93</accession>
<dbReference type="SUPFAM" id="SSF54373">
    <property type="entry name" value="FAD-linked reductases, C-terminal domain"/>
    <property type="match status" value="1"/>
</dbReference>
<dbReference type="Pfam" id="PF01571">
    <property type="entry name" value="GCV_T"/>
    <property type="match status" value="1"/>
</dbReference>
<keyword evidence="7" id="KW-1185">Reference proteome</keyword>
<dbReference type="SUPFAM" id="SSF103025">
    <property type="entry name" value="Folate-binding domain"/>
    <property type="match status" value="1"/>
</dbReference>
<sequence>MLKILNQKGACQQLSLQKKLLKNAKYLCTTRHESSQANPAAIPDSADVVIIGGGSAGCNALYQLAKRGLKAVLLEKAQVTAGETWHSAGLILQMRSNDTDMRLRAKTRELLLNLQNDTGLDPGWENNGGLYVARSKIRLDEYKRMGTLAKNFGIETSILTPEETKAIFPLINTEMIEGALYCPSDGVVDPTMFCKALTHGAKQAGAEVYEYCPVTDIIVGRSKFGYKQVEGVLTNSGLIKTKCVVNATGAWARQVSEQLTGLTLPVVPLKHAYVVSNPIPNVSGLPNLRDSDGRIYFRVKGDTLCVGGFEHNPIMLDKMADDHAFDLFELDWKVFETHMQHAVDMVPCFETAGIKTTVCGSECFSPDLKPLLGEDPRLKGYYHSCGYNAAGVVLSGGCGEQLASWIINGRPDFHMYPMDIRRFTPEQLESKSWASERCHESYVNNYKIVFPHDQPLAARNFKQDPFYEELLVAGAVYEEMQGYERPGWFNPQGYAPIPPYDWYGAYGCQKNLDKRYFKLQKGEKTFGFSKHHMAIGSECLACREQVVMMDFSYFCKMYMVGPDTQKAANWLFTADTDVPIGKAVYSCLLNNRGNIEADLLVTPITSGSGTQADPIFKGIGMFIVAGGASASQTRAHIMSVIKEKGFKVDIADMSAKIGLLAIQGPSSRELLESLVNCDLSNATFPYGTSRIVKLAGHQIRAMRTSFVGELGWELHVPMHACLPVYLALWEQGRKFGLRHAGYRALYSLCSEKGYRLWNSDVRSEDNPVEAGLAYTCRNSGEYLGKEAVQEALTNGIKKRHVFVTVNDPVALYGMETIWRNGEVVGFLRRGEYGYTLGCSIAQGYLSHPNGENITVDFIKSGTYEVEVLGVRHKAEVHIRSPFDPENKRLHGLYEDLLPAKSFA</sequence>
<dbReference type="InterPro" id="IPR032503">
    <property type="entry name" value="FAO_M"/>
</dbReference>
<feature type="domain" description="GCVT N-terminal" evidence="3">
    <location>
        <begin position="467"/>
        <end position="777"/>
    </location>
</feature>
<dbReference type="Gene3D" id="3.30.9.10">
    <property type="entry name" value="D-Amino Acid Oxidase, subunit A, domain 2"/>
    <property type="match status" value="1"/>
</dbReference>
<evidence type="ECO:0000259" key="3">
    <source>
        <dbReference type="Pfam" id="PF01571"/>
    </source>
</evidence>
<organism evidence="6 7">
    <name type="scientific">Rhynocoris fuscipes</name>
    <dbReference type="NCBI Taxonomy" id="488301"/>
    <lineage>
        <taxon>Eukaryota</taxon>
        <taxon>Metazoa</taxon>
        <taxon>Ecdysozoa</taxon>
        <taxon>Arthropoda</taxon>
        <taxon>Hexapoda</taxon>
        <taxon>Insecta</taxon>
        <taxon>Pterygota</taxon>
        <taxon>Neoptera</taxon>
        <taxon>Paraneoptera</taxon>
        <taxon>Hemiptera</taxon>
        <taxon>Heteroptera</taxon>
        <taxon>Panheteroptera</taxon>
        <taxon>Cimicomorpha</taxon>
        <taxon>Reduviidae</taxon>
        <taxon>Harpactorinae</taxon>
        <taxon>Harpactorini</taxon>
        <taxon>Rhynocoris</taxon>
    </lineage>
</organism>
<proteinExistence type="inferred from homology"/>